<evidence type="ECO:0000313" key="3">
    <source>
        <dbReference type="Proteomes" id="UP001185331"/>
    </source>
</evidence>
<dbReference type="RefSeq" id="WP_309854096.1">
    <property type="nucleotide sequence ID" value="NZ_JAVDQJ010000004.1"/>
</dbReference>
<organism evidence="2 3">
    <name type="scientific">Deinococcus soli</name>
    <name type="common">ex Cha et al. 2016</name>
    <dbReference type="NCBI Taxonomy" id="1309411"/>
    <lineage>
        <taxon>Bacteria</taxon>
        <taxon>Thermotogati</taxon>
        <taxon>Deinococcota</taxon>
        <taxon>Deinococci</taxon>
        <taxon>Deinococcales</taxon>
        <taxon>Deinococcaceae</taxon>
        <taxon>Deinococcus</taxon>
    </lineage>
</organism>
<comment type="caution">
    <text evidence="2">The sequence shown here is derived from an EMBL/GenBank/DDBJ whole genome shotgun (WGS) entry which is preliminary data.</text>
</comment>
<dbReference type="EMBL" id="JAVDQK010000005">
    <property type="protein sequence ID" value="MDR6219041.1"/>
    <property type="molecule type" value="Genomic_DNA"/>
</dbReference>
<dbReference type="AlphaFoldDB" id="A0AAE3XD53"/>
<evidence type="ECO:0000256" key="1">
    <source>
        <dbReference type="SAM" id="MobiDB-lite"/>
    </source>
</evidence>
<evidence type="ECO:0000313" key="2">
    <source>
        <dbReference type="EMBL" id="MDR6219041.1"/>
    </source>
</evidence>
<name>A0AAE3XD53_9DEIO</name>
<sequence length="114" mass="12563">MRDLPAQPSTHADLAATPREEAFAVLAQRHHLREPHGFTAPQGRTGRTHLAHAGTGKLLCSARTTSTQDLLVTGPLTCSSCIRQVAKRVHRKFRPAGSSRRPAWQRRSAVSPRR</sequence>
<dbReference type="Proteomes" id="UP001185331">
    <property type="component" value="Unassembled WGS sequence"/>
</dbReference>
<reference evidence="2" key="1">
    <citation type="submission" date="2023-07" db="EMBL/GenBank/DDBJ databases">
        <title>Sorghum-associated microbial communities from plants grown in Nebraska, USA.</title>
        <authorList>
            <person name="Schachtman D."/>
        </authorList>
    </citation>
    <scope>NUCLEOTIDE SEQUENCE</scope>
    <source>
        <strain evidence="2">BE330</strain>
    </source>
</reference>
<gene>
    <name evidence="2" type="ORF">J2Y00_002638</name>
</gene>
<feature type="region of interest" description="Disordered" evidence="1">
    <location>
        <begin position="90"/>
        <end position="114"/>
    </location>
</feature>
<accession>A0AAE3XD53</accession>
<proteinExistence type="predicted"/>
<protein>
    <submittedName>
        <fullName evidence="2">Uncharacterized protein</fullName>
    </submittedName>
</protein>